<evidence type="ECO:0000313" key="2">
    <source>
        <dbReference type="EMBL" id="MDY8110782.1"/>
    </source>
</evidence>
<reference evidence="2 3" key="1">
    <citation type="submission" date="2023-12" db="EMBL/GenBank/DDBJ databases">
        <title>Description of Novel Strain Fulvimarina sp. 2208YS6-2-32 isolated from Uroteuthis (Photololigo) edulis.</title>
        <authorList>
            <person name="Park J.-S."/>
        </authorList>
    </citation>
    <scope>NUCLEOTIDE SEQUENCE [LARGE SCALE GENOMIC DNA]</scope>
    <source>
        <strain evidence="2 3">2208YS6-2-32</strain>
    </source>
</reference>
<dbReference type="EMBL" id="JAXLPB010000006">
    <property type="protein sequence ID" value="MDY8110782.1"/>
    <property type="molecule type" value="Genomic_DNA"/>
</dbReference>
<gene>
    <name evidence="2" type="ORF">U0C82_16700</name>
</gene>
<keyword evidence="3" id="KW-1185">Reference proteome</keyword>
<proteinExistence type="predicted"/>
<dbReference type="RefSeq" id="WP_322188663.1">
    <property type="nucleotide sequence ID" value="NZ_JAXLPB010000006.1"/>
</dbReference>
<evidence type="ECO:0000256" key="1">
    <source>
        <dbReference type="SAM" id="Phobius"/>
    </source>
</evidence>
<keyword evidence="1" id="KW-1133">Transmembrane helix</keyword>
<accession>A0ABU5I5Z6</accession>
<keyword evidence="1" id="KW-0472">Membrane</keyword>
<feature type="transmembrane region" description="Helical" evidence="1">
    <location>
        <begin position="44"/>
        <end position="64"/>
    </location>
</feature>
<keyword evidence="1" id="KW-0812">Transmembrane</keyword>
<evidence type="ECO:0008006" key="4">
    <source>
        <dbReference type="Google" id="ProtNLM"/>
    </source>
</evidence>
<dbReference type="Proteomes" id="UP001294412">
    <property type="component" value="Unassembled WGS sequence"/>
</dbReference>
<organism evidence="2 3">
    <name type="scientific">Fulvimarina uroteuthidis</name>
    <dbReference type="NCBI Taxonomy" id="3098149"/>
    <lineage>
        <taxon>Bacteria</taxon>
        <taxon>Pseudomonadati</taxon>
        <taxon>Pseudomonadota</taxon>
        <taxon>Alphaproteobacteria</taxon>
        <taxon>Hyphomicrobiales</taxon>
        <taxon>Aurantimonadaceae</taxon>
        <taxon>Fulvimarina</taxon>
    </lineage>
</organism>
<evidence type="ECO:0000313" key="3">
    <source>
        <dbReference type="Proteomes" id="UP001294412"/>
    </source>
</evidence>
<sequence length="291" mass="32447">MTRNLDLIIRAASLPIVLAFSQARMFGLFLSVAILALAFTDVEIVRVVVYGIIALIASNIATIAAHWGSRFLAITIVVGALFAAWEAEYIFRMVIPTAESVRITDNVPISLSQSISGNTVRVSFTNLSAMWLESLRIECQGYYRDGTPREKPWGRNGAGIGHWLAPGDSVNSVRVFEARFDDVDRYDLNRSECRVAHADFRRMPEQLPRLETETTETGRLRFVVTNTTDYAIDGIWISCMTRDGFRTTVPVEPAYQSALHFTIALGSSITLMPTTARFGLQDCRIYALRAL</sequence>
<feature type="transmembrane region" description="Helical" evidence="1">
    <location>
        <begin position="71"/>
        <end position="91"/>
    </location>
</feature>
<protein>
    <recommendedName>
        <fullName evidence="4">DUF4131 domain-containing protein</fullName>
    </recommendedName>
</protein>
<name>A0ABU5I5Z6_9HYPH</name>
<comment type="caution">
    <text evidence="2">The sequence shown here is derived from an EMBL/GenBank/DDBJ whole genome shotgun (WGS) entry which is preliminary data.</text>
</comment>
<feature type="transmembrane region" description="Helical" evidence="1">
    <location>
        <begin position="12"/>
        <end position="38"/>
    </location>
</feature>